<dbReference type="RefSeq" id="WP_184936673.1">
    <property type="nucleotide sequence ID" value="NZ_JACHJV010000001.1"/>
</dbReference>
<gene>
    <name evidence="1" type="ORF">FHR34_003779</name>
</gene>
<accession>A0A7W7R3P4</accession>
<dbReference type="Proteomes" id="UP000540506">
    <property type="component" value="Unassembled WGS sequence"/>
</dbReference>
<evidence type="ECO:0000313" key="1">
    <source>
        <dbReference type="EMBL" id="MBB4924786.1"/>
    </source>
</evidence>
<evidence type="ECO:0000313" key="2">
    <source>
        <dbReference type="Proteomes" id="UP000540506"/>
    </source>
</evidence>
<keyword evidence="2" id="KW-1185">Reference proteome</keyword>
<dbReference type="EMBL" id="JACHJV010000001">
    <property type="protein sequence ID" value="MBB4924786.1"/>
    <property type="molecule type" value="Genomic_DNA"/>
</dbReference>
<comment type="caution">
    <text evidence="1">The sequence shown here is derived from an EMBL/GenBank/DDBJ whole genome shotgun (WGS) entry which is preliminary data.</text>
</comment>
<name>A0A7W7R3P4_KITKI</name>
<proteinExistence type="predicted"/>
<sequence length="196" mass="21782">MPEFSPNVLALTDDAYDRENASDGRSRFGAYLDQHAHWFNEDGYPLEPGEFAAAAWRLATSPVMSPGYVRIRPDLANVTPHLTDDRALFLRVEVPLRQSVLASRPAGLADWTRERPTPWDTGTWPTLVEPYQLGRPALLTAATLLLPFPHEYLIEPAAKGPGRRLLIEAKDTVHTLIGFLNDCAWIINDLIAGGAR</sequence>
<organism evidence="1 2">
    <name type="scientific">Kitasatospora kifunensis</name>
    <name type="common">Streptomyces kifunensis</name>
    <dbReference type="NCBI Taxonomy" id="58351"/>
    <lineage>
        <taxon>Bacteria</taxon>
        <taxon>Bacillati</taxon>
        <taxon>Actinomycetota</taxon>
        <taxon>Actinomycetes</taxon>
        <taxon>Kitasatosporales</taxon>
        <taxon>Streptomycetaceae</taxon>
        <taxon>Kitasatospora</taxon>
    </lineage>
</organism>
<reference evidence="1 2" key="1">
    <citation type="submission" date="2020-08" db="EMBL/GenBank/DDBJ databases">
        <title>Sequencing the genomes of 1000 actinobacteria strains.</title>
        <authorList>
            <person name="Klenk H.-P."/>
        </authorList>
    </citation>
    <scope>NUCLEOTIDE SEQUENCE [LARGE SCALE GENOMIC DNA]</scope>
    <source>
        <strain evidence="1 2">DSM 41654</strain>
    </source>
</reference>
<dbReference type="AlphaFoldDB" id="A0A7W7R3P4"/>
<protein>
    <submittedName>
        <fullName evidence="1">Uncharacterized protein</fullName>
    </submittedName>
</protein>